<reference evidence="5 6" key="1">
    <citation type="submission" date="2017-03" db="EMBL/GenBank/DDBJ databases">
        <authorList>
            <person name="Afonso C.L."/>
            <person name="Miller P.J."/>
            <person name="Scott M.A."/>
            <person name="Spackman E."/>
            <person name="Goraichik I."/>
            <person name="Dimitrov K.M."/>
            <person name="Suarez D.L."/>
            <person name="Swayne D.E."/>
        </authorList>
    </citation>
    <scope>NUCLEOTIDE SEQUENCE [LARGE SCALE GENOMIC DNA]</scope>
    <source>
        <strain evidence="5 6">CECT 7745</strain>
    </source>
</reference>
<dbReference type="NCBIfam" id="NF033788">
    <property type="entry name" value="HTH_metalloreg"/>
    <property type="match status" value="1"/>
</dbReference>
<dbReference type="InterPro" id="IPR001845">
    <property type="entry name" value="HTH_ArsR_DNA-bd_dom"/>
</dbReference>
<gene>
    <name evidence="5" type="ORF">ROA7745_01657</name>
</gene>
<keyword evidence="3" id="KW-0804">Transcription</keyword>
<evidence type="ECO:0000256" key="3">
    <source>
        <dbReference type="ARBA" id="ARBA00023163"/>
    </source>
</evidence>
<dbReference type="PANTHER" id="PTHR33154:SF15">
    <property type="entry name" value="REGULATORY PROTEIN ARSR"/>
    <property type="match status" value="1"/>
</dbReference>
<name>A0A1X7BQD9_9RHOB</name>
<dbReference type="EMBL" id="FWXB01000005">
    <property type="protein sequence ID" value="SMC11837.1"/>
    <property type="molecule type" value="Genomic_DNA"/>
</dbReference>
<organism evidence="5 6">
    <name type="scientific">Roseovarius aestuarii</name>
    <dbReference type="NCBI Taxonomy" id="475083"/>
    <lineage>
        <taxon>Bacteria</taxon>
        <taxon>Pseudomonadati</taxon>
        <taxon>Pseudomonadota</taxon>
        <taxon>Alphaproteobacteria</taxon>
        <taxon>Rhodobacterales</taxon>
        <taxon>Roseobacteraceae</taxon>
        <taxon>Roseovarius</taxon>
    </lineage>
</organism>
<evidence type="ECO:0000256" key="2">
    <source>
        <dbReference type="ARBA" id="ARBA00023125"/>
    </source>
</evidence>
<dbReference type="PANTHER" id="PTHR33154">
    <property type="entry name" value="TRANSCRIPTIONAL REGULATOR, ARSR FAMILY"/>
    <property type="match status" value="1"/>
</dbReference>
<dbReference type="RefSeq" id="WP_085799809.1">
    <property type="nucleotide sequence ID" value="NZ_FWXB01000005.1"/>
</dbReference>
<dbReference type="OrthoDB" id="9804742at2"/>
<proteinExistence type="predicted"/>
<dbReference type="PRINTS" id="PR00778">
    <property type="entry name" value="HTHARSR"/>
</dbReference>
<protein>
    <submittedName>
        <fullName evidence="5">Putative HTH-type transcriptional regulator/MT0088</fullName>
    </submittedName>
</protein>
<accession>A0A1X7BQD9</accession>
<evidence type="ECO:0000259" key="4">
    <source>
        <dbReference type="PROSITE" id="PS50987"/>
    </source>
</evidence>
<sequence>MPSSVTDERLVAQLKALAHPARLKILDLLAARGDCICGEVVNVLPLTQSTVSQHLKILKEAGLLIGTIDGTRSCYSLDSQAFGVSQRALTNRLAVYEACEEDDEG</sequence>
<evidence type="ECO:0000313" key="5">
    <source>
        <dbReference type="EMBL" id="SMC11837.1"/>
    </source>
</evidence>
<keyword evidence="1" id="KW-0805">Transcription regulation</keyword>
<dbReference type="CDD" id="cd00090">
    <property type="entry name" value="HTH_ARSR"/>
    <property type="match status" value="1"/>
</dbReference>
<dbReference type="InterPro" id="IPR036390">
    <property type="entry name" value="WH_DNA-bd_sf"/>
</dbReference>
<dbReference type="Proteomes" id="UP000193224">
    <property type="component" value="Unassembled WGS sequence"/>
</dbReference>
<evidence type="ECO:0000313" key="6">
    <source>
        <dbReference type="Proteomes" id="UP000193224"/>
    </source>
</evidence>
<dbReference type="GO" id="GO:0003677">
    <property type="term" value="F:DNA binding"/>
    <property type="evidence" value="ECO:0007669"/>
    <property type="project" value="UniProtKB-KW"/>
</dbReference>
<keyword evidence="2" id="KW-0238">DNA-binding</keyword>
<dbReference type="AlphaFoldDB" id="A0A1X7BQD9"/>
<dbReference type="SUPFAM" id="SSF46785">
    <property type="entry name" value="Winged helix' DNA-binding domain"/>
    <property type="match status" value="1"/>
</dbReference>
<evidence type="ECO:0000256" key="1">
    <source>
        <dbReference type="ARBA" id="ARBA00023015"/>
    </source>
</evidence>
<dbReference type="Gene3D" id="1.10.10.10">
    <property type="entry name" value="Winged helix-like DNA-binding domain superfamily/Winged helix DNA-binding domain"/>
    <property type="match status" value="1"/>
</dbReference>
<dbReference type="InterPro" id="IPR036388">
    <property type="entry name" value="WH-like_DNA-bd_sf"/>
</dbReference>
<dbReference type="GO" id="GO:0003700">
    <property type="term" value="F:DNA-binding transcription factor activity"/>
    <property type="evidence" value="ECO:0007669"/>
    <property type="project" value="InterPro"/>
</dbReference>
<dbReference type="Pfam" id="PF01022">
    <property type="entry name" value="HTH_5"/>
    <property type="match status" value="1"/>
</dbReference>
<dbReference type="PROSITE" id="PS50987">
    <property type="entry name" value="HTH_ARSR_2"/>
    <property type="match status" value="1"/>
</dbReference>
<dbReference type="SMART" id="SM00418">
    <property type="entry name" value="HTH_ARSR"/>
    <property type="match status" value="1"/>
</dbReference>
<feature type="domain" description="HTH arsR-type" evidence="4">
    <location>
        <begin position="2"/>
        <end position="96"/>
    </location>
</feature>
<keyword evidence="6" id="KW-1185">Reference proteome</keyword>
<dbReference type="InterPro" id="IPR011991">
    <property type="entry name" value="ArsR-like_HTH"/>
</dbReference>
<dbReference type="InterPro" id="IPR051081">
    <property type="entry name" value="HTH_MetalResp_TranReg"/>
</dbReference>